<evidence type="ECO:0000313" key="1">
    <source>
        <dbReference type="EMBL" id="KNE86621.1"/>
    </source>
</evidence>
<dbReference type="AlphaFoldDB" id="A0A0L0UHY2"/>
<reference evidence="2" key="1">
    <citation type="submission" date="2014-03" db="EMBL/GenBank/DDBJ databases">
        <title>The Genome Sequence of Puccinia striiformis f. sp. tritici PST-78.</title>
        <authorList>
            <consortium name="The Broad Institute Genome Sequencing Platform"/>
            <person name="Cuomo C."/>
            <person name="Hulbert S."/>
            <person name="Chen X."/>
            <person name="Walker B."/>
            <person name="Young S.K."/>
            <person name="Zeng Q."/>
            <person name="Gargeya S."/>
            <person name="Fitzgerald M."/>
            <person name="Haas B."/>
            <person name="Abouelleil A."/>
            <person name="Alvarado L."/>
            <person name="Arachchi H.M."/>
            <person name="Berlin A.M."/>
            <person name="Chapman S.B."/>
            <person name="Goldberg J."/>
            <person name="Griggs A."/>
            <person name="Gujja S."/>
            <person name="Hansen M."/>
            <person name="Howarth C."/>
            <person name="Imamovic A."/>
            <person name="Larimer J."/>
            <person name="McCowan C."/>
            <person name="Montmayeur A."/>
            <person name="Murphy C."/>
            <person name="Neiman D."/>
            <person name="Pearson M."/>
            <person name="Priest M."/>
            <person name="Roberts A."/>
            <person name="Saif S."/>
            <person name="Shea T."/>
            <person name="Sisk P."/>
            <person name="Sykes S."/>
            <person name="Wortman J."/>
            <person name="Nusbaum C."/>
            <person name="Birren B."/>
        </authorList>
    </citation>
    <scope>NUCLEOTIDE SEQUENCE [LARGE SCALE GENOMIC DNA]</scope>
    <source>
        <strain evidence="2">race PST-78</strain>
    </source>
</reference>
<proteinExistence type="predicted"/>
<name>A0A0L0UHY2_9BASI</name>
<keyword evidence="2" id="KW-1185">Reference proteome</keyword>
<comment type="caution">
    <text evidence="1">The sequence shown here is derived from an EMBL/GenBank/DDBJ whole genome shotgun (WGS) entry which is preliminary data.</text>
</comment>
<feature type="non-terminal residue" evidence="1">
    <location>
        <position position="1"/>
    </location>
</feature>
<sequence length="123" mass="14344">RLWITNHEHLVDVRNQLQGHCEIIHLAKDNDSQYLTLGSAHNVSEDSIVERDNCFYSILPTRRQQKYNCSVPDIDDSWKASLRSREPEWVQIESESQEEQYKDLVKDYGCGKIRHLELFGGIG</sequence>
<gene>
    <name evidence="1" type="ORF">PSTG_20016</name>
</gene>
<dbReference type="Proteomes" id="UP000054564">
    <property type="component" value="Unassembled WGS sequence"/>
</dbReference>
<dbReference type="EMBL" id="AJIL01008843">
    <property type="protein sequence ID" value="KNE86621.1"/>
    <property type="molecule type" value="Genomic_DNA"/>
</dbReference>
<feature type="non-terminal residue" evidence="1">
    <location>
        <position position="123"/>
    </location>
</feature>
<dbReference type="STRING" id="1165861.A0A0L0UHY2"/>
<dbReference type="OrthoDB" id="5376140at2759"/>
<accession>A0A0L0UHY2</accession>
<evidence type="ECO:0000313" key="2">
    <source>
        <dbReference type="Proteomes" id="UP000054564"/>
    </source>
</evidence>
<protein>
    <submittedName>
        <fullName evidence="1">Uncharacterized protein</fullName>
    </submittedName>
</protein>
<organism evidence="1 2">
    <name type="scientific">Puccinia striiformis f. sp. tritici PST-78</name>
    <dbReference type="NCBI Taxonomy" id="1165861"/>
    <lineage>
        <taxon>Eukaryota</taxon>
        <taxon>Fungi</taxon>
        <taxon>Dikarya</taxon>
        <taxon>Basidiomycota</taxon>
        <taxon>Pucciniomycotina</taxon>
        <taxon>Pucciniomycetes</taxon>
        <taxon>Pucciniales</taxon>
        <taxon>Pucciniaceae</taxon>
        <taxon>Puccinia</taxon>
    </lineage>
</organism>